<dbReference type="Proteomes" id="UP000663881">
    <property type="component" value="Unassembled WGS sequence"/>
</dbReference>
<keyword evidence="1" id="KW-0812">Transmembrane</keyword>
<sequence length="218" mass="24821">MTWSHQEYIIAGFSISFGVAFVIFAVLFCLIRWRSRTFYRMIEVLFSIKHYEATLSNSRAFLDIYGVQIDLPATTRGFLPALALLIMAAAVLTATFVLFLSELILISHYVAPNSKCPSDDEMDCYTTINNTYFFCNSSDTRIDTSLGSLVCYRWIKQNIGTVDILNQTGLCGGLLQVFGWLINPIPDTIGFRTTNLHRNSTVKFYFTNWLPISVWGHY</sequence>
<evidence type="ECO:0000313" key="4">
    <source>
        <dbReference type="Proteomes" id="UP000663881"/>
    </source>
</evidence>
<dbReference type="EMBL" id="CAJNON010000167">
    <property type="protein sequence ID" value="CAF1059649.1"/>
    <property type="molecule type" value="Genomic_DNA"/>
</dbReference>
<reference evidence="3" key="1">
    <citation type="submission" date="2021-02" db="EMBL/GenBank/DDBJ databases">
        <authorList>
            <person name="Nowell W R."/>
        </authorList>
    </citation>
    <scope>NUCLEOTIDE SEQUENCE</scope>
</reference>
<proteinExistence type="predicted"/>
<dbReference type="AlphaFoldDB" id="A0A819LVL6"/>
<evidence type="ECO:0000256" key="1">
    <source>
        <dbReference type="SAM" id="Phobius"/>
    </source>
</evidence>
<keyword evidence="1" id="KW-0472">Membrane</keyword>
<organism evidence="3 4">
    <name type="scientific">Adineta steineri</name>
    <dbReference type="NCBI Taxonomy" id="433720"/>
    <lineage>
        <taxon>Eukaryota</taxon>
        <taxon>Metazoa</taxon>
        <taxon>Spiralia</taxon>
        <taxon>Gnathifera</taxon>
        <taxon>Rotifera</taxon>
        <taxon>Eurotatoria</taxon>
        <taxon>Bdelloidea</taxon>
        <taxon>Adinetida</taxon>
        <taxon>Adinetidae</taxon>
        <taxon>Adineta</taxon>
    </lineage>
</organism>
<dbReference type="Proteomes" id="UP000663891">
    <property type="component" value="Unassembled WGS sequence"/>
</dbReference>
<keyword evidence="1" id="KW-1133">Transmembrane helix</keyword>
<name>A0A819LVL6_9BILA</name>
<feature type="transmembrane region" description="Helical" evidence="1">
    <location>
        <begin position="78"/>
        <end position="100"/>
    </location>
</feature>
<evidence type="ECO:0000313" key="2">
    <source>
        <dbReference type="EMBL" id="CAF1059649.1"/>
    </source>
</evidence>
<dbReference type="OrthoDB" id="10009019at2759"/>
<dbReference type="EMBL" id="CAJOAY010002664">
    <property type="protein sequence ID" value="CAF3970068.1"/>
    <property type="molecule type" value="Genomic_DNA"/>
</dbReference>
<gene>
    <name evidence="3" type="ORF">OKA104_LOCUS28049</name>
    <name evidence="2" type="ORF">VCS650_LOCUS17869</name>
</gene>
<comment type="caution">
    <text evidence="3">The sequence shown here is derived from an EMBL/GenBank/DDBJ whole genome shotgun (WGS) entry which is preliminary data.</text>
</comment>
<protein>
    <submittedName>
        <fullName evidence="3">Uncharacterized protein</fullName>
    </submittedName>
</protein>
<evidence type="ECO:0000313" key="3">
    <source>
        <dbReference type="EMBL" id="CAF3970068.1"/>
    </source>
</evidence>
<accession>A0A819LVL6</accession>
<feature type="transmembrane region" description="Helical" evidence="1">
    <location>
        <begin position="6"/>
        <end position="31"/>
    </location>
</feature>